<feature type="compositionally biased region" description="Acidic residues" evidence="6">
    <location>
        <begin position="104"/>
        <end position="113"/>
    </location>
</feature>
<dbReference type="InterPro" id="IPR041232">
    <property type="entry name" value="NPL"/>
</dbReference>
<evidence type="ECO:0000256" key="2">
    <source>
        <dbReference type="ARBA" id="ARBA00023110"/>
    </source>
</evidence>
<dbReference type="eggNOG" id="KOG0552">
    <property type="taxonomic scope" value="Eukaryota"/>
</dbReference>
<proteinExistence type="inferred from homology"/>
<feature type="region of interest" description="Disordered" evidence="6">
    <location>
        <begin position="158"/>
        <end position="331"/>
    </location>
</feature>
<dbReference type="Pfam" id="PF00254">
    <property type="entry name" value="FKBP_C"/>
    <property type="match status" value="1"/>
</dbReference>
<accession>A0A0J8CQ30</accession>
<dbReference type="GO" id="GO:0005634">
    <property type="term" value="C:nucleus"/>
    <property type="evidence" value="ECO:0007669"/>
    <property type="project" value="UniProtKB-ARBA"/>
</dbReference>
<evidence type="ECO:0000259" key="7">
    <source>
        <dbReference type="PROSITE" id="PS50059"/>
    </source>
</evidence>
<dbReference type="InterPro" id="IPR001179">
    <property type="entry name" value="PPIase_FKBP_dom"/>
</dbReference>
<dbReference type="EMBL" id="KQ090058">
    <property type="protein sequence ID" value="KMT15875.1"/>
    <property type="molecule type" value="Genomic_DNA"/>
</dbReference>
<evidence type="ECO:0000256" key="5">
    <source>
        <dbReference type="PROSITE-ProRule" id="PRU00277"/>
    </source>
</evidence>
<dbReference type="PROSITE" id="PS50059">
    <property type="entry name" value="FKBP_PPIASE"/>
    <property type="match status" value="1"/>
</dbReference>
<dbReference type="PANTHER" id="PTHR43811:SF19">
    <property type="entry name" value="39 KDA FK506-BINDING NUCLEAR PROTEIN"/>
    <property type="match status" value="1"/>
</dbReference>
<evidence type="ECO:0000256" key="6">
    <source>
        <dbReference type="SAM" id="MobiDB-lite"/>
    </source>
</evidence>
<reference evidence="8 9" key="1">
    <citation type="journal article" date="2014" name="Nature">
        <title>The genome of the recently domesticated crop plant sugar beet (Beta vulgaris).</title>
        <authorList>
            <person name="Dohm J.C."/>
            <person name="Minoche A.E."/>
            <person name="Holtgrawe D."/>
            <person name="Capella-Gutierrez S."/>
            <person name="Zakrzewski F."/>
            <person name="Tafer H."/>
            <person name="Rupp O."/>
            <person name="Sorensen T.R."/>
            <person name="Stracke R."/>
            <person name="Reinhardt R."/>
            <person name="Goesmann A."/>
            <person name="Kraft T."/>
            <person name="Schulz B."/>
            <person name="Stadler P.F."/>
            <person name="Schmidt T."/>
            <person name="Gabaldon T."/>
            <person name="Lehrach H."/>
            <person name="Weisshaar B."/>
            <person name="Himmelbauer H."/>
        </authorList>
    </citation>
    <scope>NUCLEOTIDE SEQUENCE [LARGE SCALE GENOMIC DNA]</scope>
    <source>
        <tissue evidence="8">Taproot</tissue>
    </source>
</reference>
<dbReference type="InterPro" id="IPR046357">
    <property type="entry name" value="PPIase_dom_sf"/>
</dbReference>
<protein>
    <recommendedName>
        <fullName evidence="4">FK506-binding protein</fullName>
        <ecNumber evidence="4">5.2.1.8</ecNumber>
    </recommendedName>
</protein>
<comment type="catalytic activity">
    <reaction evidence="1 4 5">
        <text>[protein]-peptidylproline (omega=180) = [protein]-peptidylproline (omega=0)</text>
        <dbReference type="Rhea" id="RHEA:16237"/>
        <dbReference type="Rhea" id="RHEA-COMP:10747"/>
        <dbReference type="Rhea" id="RHEA-COMP:10748"/>
        <dbReference type="ChEBI" id="CHEBI:83833"/>
        <dbReference type="ChEBI" id="CHEBI:83834"/>
        <dbReference type="EC" id="5.2.1.8"/>
    </reaction>
</comment>
<keyword evidence="3 4" id="KW-0413">Isomerase</keyword>
<dbReference type="Proteomes" id="UP000035740">
    <property type="component" value="Chromosome 3"/>
</dbReference>
<feature type="region of interest" description="Disordered" evidence="6">
    <location>
        <begin position="102"/>
        <end position="145"/>
    </location>
</feature>
<sequence length="446" mass="48421">MTFWGIEVKPGKPFTFNAEDLSGKLILTQATLGTGSATKKSILQVNVGDKSPVYLCTLLPDKTESCSLNLEFDEDDDVKFSVVGPTSIHLSGFVQGDVEHECDSDSCGEDISETDSGSSEYDSEDGLGDDFVDDDDVPIFPPSPVRKSGVVIEEIVDDEKAATENGGTKKGKKKKQLGDSDNEKRAEQQIVVKGDIVASVLESEDEDEDGFPVSSSRKSEANSENSKANTTTIADEGKKKKIKKDKAKHEDESSKSLKRKVDAINHEQKSDATEAADGDASENKKKKKQKKKKKGKTEDDEEGANLKQDAPEDKQIHKTDKEAKKSTAKVARVRNFPNGLVIEDISMGKPDGKRASRGSKVSVHYTGKLQKNGKQFDSNVGRKPFKFRLGIGSVIKGWDIGLEGMRVGDKRRLTIPPAMGYGASGAPPQIPPNAWLVFDVELADVA</sequence>
<evidence type="ECO:0000256" key="1">
    <source>
        <dbReference type="ARBA" id="ARBA00000971"/>
    </source>
</evidence>
<feature type="region of interest" description="Disordered" evidence="6">
    <location>
        <begin position="344"/>
        <end position="366"/>
    </location>
</feature>
<evidence type="ECO:0000256" key="3">
    <source>
        <dbReference type="ARBA" id="ARBA00023235"/>
    </source>
</evidence>
<dbReference type="KEGG" id="bvg:104888652"/>
<dbReference type="OrthoDB" id="1902587at2759"/>
<comment type="similarity">
    <text evidence="4">Belongs to the FKBP-type PPIase family.</text>
</comment>
<dbReference type="AlphaFoldDB" id="A0A0J8CQ30"/>
<feature type="compositionally biased region" description="Basic and acidic residues" evidence="6">
    <location>
        <begin position="176"/>
        <end position="187"/>
    </location>
</feature>
<dbReference type="PANTHER" id="PTHR43811">
    <property type="entry name" value="FKBP-TYPE PEPTIDYL-PROLYL CIS-TRANS ISOMERASE FKPA"/>
    <property type="match status" value="1"/>
</dbReference>
<dbReference type="Pfam" id="PF17800">
    <property type="entry name" value="NPL"/>
    <property type="match status" value="1"/>
</dbReference>
<dbReference type="Gramene" id="KMT15875">
    <property type="protein sequence ID" value="KMT15875"/>
    <property type="gene ID" value="BVRB_3g055630"/>
</dbReference>
<dbReference type="OMA" id="KVEMRYI"/>
<evidence type="ECO:0000256" key="4">
    <source>
        <dbReference type="PIRNR" id="PIRNR001473"/>
    </source>
</evidence>
<feature type="compositionally biased region" description="Polar residues" evidence="6">
    <location>
        <begin position="222"/>
        <end position="233"/>
    </location>
</feature>
<feature type="compositionally biased region" description="Basic and acidic residues" evidence="6">
    <location>
        <begin position="247"/>
        <end position="272"/>
    </location>
</feature>
<gene>
    <name evidence="8" type="ORF">BVRB_3g055630</name>
</gene>
<feature type="compositionally biased region" description="Basic and acidic residues" evidence="6">
    <location>
        <begin position="309"/>
        <end position="325"/>
    </location>
</feature>
<dbReference type="SUPFAM" id="SSF54534">
    <property type="entry name" value="FKBP-like"/>
    <property type="match status" value="1"/>
</dbReference>
<keyword evidence="2 4" id="KW-0697">Rotamase</keyword>
<feature type="compositionally biased region" description="Basic residues" evidence="6">
    <location>
        <begin position="284"/>
        <end position="295"/>
    </location>
</feature>
<dbReference type="EC" id="5.2.1.8" evidence="4"/>
<dbReference type="Gene3D" id="2.60.120.340">
    <property type="entry name" value="Nucleoplasmin core domain"/>
    <property type="match status" value="1"/>
</dbReference>
<dbReference type="FunFam" id="3.10.50.40:FF:000006">
    <property type="entry name" value="Peptidyl-prolyl cis-trans isomerase"/>
    <property type="match status" value="1"/>
</dbReference>
<dbReference type="GO" id="GO:0003755">
    <property type="term" value="F:peptidyl-prolyl cis-trans isomerase activity"/>
    <property type="evidence" value="ECO:0007669"/>
    <property type="project" value="UniProtKB-KW"/>
</dbReference>
<keyword evidence="9" id="KW-1185">Reference proteome</keyword>
<dbReference type="InterPro" id="IPR023566">
    <property type="entry name" value="PPIase_Fpr3/Fpr4-like"/>
</dbReference>
<feature type="domain" description="PPIase FKBP-type" evidence="7">
    <location>
        <begin position="358"/>
        <end position="446"/>
    </location>
</feature>
<dbReference type="Gene3D" id="3.10.50.40">
    <property type="match status" value="1"/>
</dbReference>
<dbReference type="PIRSF" id="PIRSF001473">
    <property type="entry name" value="FK506-bp_FPR3"/>
    <property type="match status" value="1"/>
</dbReference>
<evidence type="ECO:0000313" key="8">
    <source>
        <dbReference type="EMBL" id="KMT15875.1"/>
    </source>
</evidence>
<evidence type="ECO:0000313" key="9">
    <source>
        <dbReference type="Proteomes" id="UP000035740"/>
    </source>
</evidence>
<organism evidence="8 9">
    <name type="scientific">Beta vulgaris subsp. vulgaris</name>
    <name type="common">Beet</name>
    <dbReference type="NCBI Taxonomy" id="3555"/>
    <lineage>
        <taxon>Eukaryota</taxon>
        <taxon>Viridiplantae</taxon>
        <taxon>Streptophyta</taxon>
        <taxon>Embryophyta</taxon>
        <taxon>Tracheophyta</taxon>
        <taxon>Spermatophyta</taxon>
        <taxon>Magnoliopsida</taxon>
        <taxon>eudicotyledons</taxon>
        <taxon>Gunneridae</taxon>
        <taxon>Pentapetalae</taxon>
        <taxon>Caryophyllales</taxon>
        <taxon>Chenopodiaceae</taxon>
        <taxon>Betoideae</taxon>
        <taxon>Beta</taxon>
    </lineage>
</organism>
<feature type="compositionally biased region" description="Acidic residues" evidence="6">
    <location>
        <begin position="121"/>
        <end position="137"/>
    </location>
</feature>
<name>A0A0J8CQ30_BETVV</name>